<feature type="short sequence motif" description="Histidine triad motif" evidence="4">
    <location>
        <begin position="120"/>
        <end position="124"/>
    </location>
</feature>
<dbReference type="InterPro" id="IPR052908">
    <property type="entry name" value="AP-4-A_phosphorylase"/>
</dbReference>
<evidence type="ECO:0000313" key="6">
    <source>
        <dbReference type="EMBL" id="AAP58575.1"/>
    </source>
</evidence>
<proteinExistence type="predicted"/>
<feature type="active site" description="Tele-AMP-histidine intermediate" evidence="2">
    <location>
        <position position="122"/>
    </location>
</feature>
<sequence length="161" mass="18056">MDRLWSPWRSEYIASGDSKAGGCVFCDISAHPELDERNFVLHRAAHSLVVLNLYPYTSGHLLIIPYEHVPELDGATKQTTDEMMDLTKRCQTALRLAYKPTGFNVGMNLGQSAGAGIVDHIHIHILPRWVGDTNFMTAAGETRVLPEDLKTTFEKLRSNFQ</sequence>
<dbReference type="InterPro" id="IPR011146">
    <property type="entry name" value="HIT-like"/>
</dbReference>
<dbReference type="SUPFAM" id="SSF54197">
    <property type="entry name" value="HIT-like"/>
    <property type="match status" value="1"/>
</dbReference>
<dbReference type="InterPro" id="IPR036265">
    <property type="entry name" value="HIT-like_sf"/>
</dbReference>
<feature type="domain" description="HIT" evidence="5">
    <location>
        <begin position="24"/>
        <end position="135"/>
    </location>
</feature>
<dbReference type="PANTHER" id="PTHR42997:SF1">
    <property type="entry name" value="AP-4-A PHOSPHORYLASE"/>
    <property type="match status" value="1"/>
</dbReference>
<dbReference type="PANTHER" id="PTHR42997">
    <property type="entry name" value="HIT FAMILY HYDROLASE"/>
    <property type="match status" value="1"/>
</dbReference>
<dbReference type="Gene3D" id="3.30.428.10">
    <property type="entry name" value="HIT-like"/>
    <property type="match status" value="1"/>
</dbReference>
<dbReference type="CDD" id="cd01275">
    <property type="entry name" value="FHIT"/>
    <property type="match status" value="1"/>
</dbReference>
<feature type="binding site" evidence="3">
    <location>
        <position position="52"/>
    </location>
    <ligand>
        <name>substrate</name>
    </ligand>
</feature>
<evidence type="ECO:0000256" key="3">
    <source>
        <dbReference type="PIRSR" id="PIRSR639383-2"/>
    </source>
</evidence>
<reference evidence="6" key="1">
    <citation type="journal article" date="2003" name="Mol. Microbiol.">
        <title>Acidobacteria form a coherent but highly diverse group within the bacterial domain: evidence from environmental genomics.</title>
        <authorList>
            <person name="Quaiser A."/>
            <person name="Ochsenreiter T."/>
            <person name="Lanz C."/>
            <person name="Schuster S.C."/>
            <person name="Treusch A.H."/>
            <person name="Eck J."/>
            <person name="Schleper C."/>
        </authorList>
    </citation>
    <scope>NUCLEOTIDE SEQUENCE</scope>
</reference>
<dbReference type="Pfam" id="PF01230">
    <property type="entry name" value="HIT"/>
    <property type="match status" value="1"/>
</dbReference>
<accession>Q7X2Y9</accession>
<protein>
    <submittedName>
        <fullName evidence="6">Putative HIT family protein</fullName>
    </submittedName>
</protein>
<evidence type="ECO:0000256" key="1">
    <source>
        <dbReference type="ARBA" id="ARBA00022741"/>
    </source>
</evidence>
<name>Q7X2Y9_9BACT</name>
<evidence type="ECO:0000256" key="2">
    <source>
        <dbReference type="PIRSR" id="PIRSR639383-1"/>
    </source>
</evidence>
<evidence type="ECO:0000259" key="5">
    <source>
        <dbReference type="PROSITE" id="PS51084"/>
    </source>
</evidence>
<dbReference type="PROSITE" id="PS51084">
    <property type="entry name" value="HIT_2"/>
    <property type="match status" value="1"/>
</dbReference>
<dbReference type="EMBL" id="AY281355">
    <property type="protein sequence ID" value="AAP58575.1"/>
    <property type="molecule type" value="Genomic_DNA"/>
</dbReference>
<dbReference type="AlphaFoldDB" id="Q7X2Y9"/>
<dbReference type="InterPro" id="IPR039383">
    <property type="entry name" value="FHIT"/>
</dbReference>
<feature type="binding site" evidence="3">
    <location>
        <position position="124"/>
    </location>
    <ligand>
        <name>substrate</name>
    </ligand>
</feature>
<evidence type="ECO:0000256" key="4">
    <source>
        <dbReference type="PROSITE-ProRule" id="PRU00464"/>
    </source>
</evidence>
<keyword evidence="1" id="KW-0547">Nucleotide-binding</keyword>
<dbReference type="GO" id="GO:0000166">
    <property type="term" value="F:nucleotide binding"/>
    <property type="evidence" value="ECO:0007669"/>
    <property type="project" value="UniProtKB-KW"/>
</dbReference>
<dbReference type="GO" id="GO:0003824">
    <property type="term" value="F:catalytic activity"/>
    <property type="evidence" value="ECO:0007669"/>
    <property type="project" value="InterPro"/>
</dbReference>
<organism evidence="6">
    <name type="scientific">uncultured Acidobacteriota bacterium</name>
    <dbReference type="NCBI Taxonomy" id="171953"/>
    <lineage>
        <taxon>Bacteria</taxon>
        <taxon>Pseudomonadati</taxon>
        <taxon>Acidobacteriota</taxon>
        <taxon>environmental samples</taxon>
    </lineage>
</organism>
<feature type="binding site" evidence="3">
    <location>
        <begin position="114"/>
        <end position="118"/>
    </location>
    <ligand>
        <name>substrate</name>
    </ligand>
</feature>